<dbReference type="Proteomes" id="UP000683507">
    <property type="component" value="Chromosome"/>
</dbReference>
<proteinExistence type="predicted"/>
<sequence>MVITYESIKPLIKSESLEGGNQMKVSFQAEGMAAPIQAVGMMMADQDEMMKNVKKQAVKQGIMSSIISSASSFLGGLIGGVGGRAASSAASTAAYSMTSSSSMGQDMMNAKDTPENRQKAVVAAFQTVQTYFEYDSTNGTWKGKDMSKVAQG</sequence>
<keyword evidence="2" id="KW-1185">Reference proteome</keyword>
<name>A0A916JNL5_9FLAO</name>
<dbReference type="EMBL" id="OU015584">
    <property type="protein sequence ID" value="CAG5083158.1"/>
    <property type="molecule type" value="Genomic_DNA"/>
</dbReference>
<reference evidence="1" key="1">
    <citation type="submission" date="2021-04" db="EMBL/GenBank/DDBJ databases">
        <authorList>
            <person name="Rodrigo-Torres L."/>
            <person name="Arahal R. D."/>
            <person name="Lucena T."/>
        </authorList>
    </citation>
    <scope>NUCLEOTIDE SEQUENCE</scope>
    <source>
        <strain evidence="1">AS29M-1</strain>
    </source>
</reference>
<protein>
    <submittedName>
        <fullName evidence="1">Uncharacterized protein</fullName>
    </submittedName>
</protein>
<evidence type="ECO:0000313" key="1">
    <source>
        <dbReference type="EMBL" id="CAG5083158.1"/>
    </source>
</evidence>
<dbReference type="RefSeq" id="WP_258542318.1">
    <property type="nucleotide sequence ID" value="NZ_OU015584.1"/>
</dbReference>
<evidence type="ECO:0000313" key="2">
    <source>
        <dbReference type="Proteomes" id="UP000683507"/>
    </source>
</evidence>
<dbReference type="AlphaFoldDB" id="A0A916JNL5"/>
<dbReference type="KEGG" id="ptan:CRYO30217_02106"/>
<organism evidence="1 2">
    <name type="scientific">Parvicella tangerina</name>
    <dbReference type="NCBI Taxonomy" id="2829795"/>
    <lineage>
        <taxon>Bacteria</taxon>
        <taxon>Pseudomonadati</taxon>
        <taxon>Bacteroidota</taxon>
        <taxon>Flavobacteriia</taxon>
        <taxon>Flavobacteriales</taxon>
        <taxon>Parvicellaceae</taxon>
        <taxon>Parvicella</taxon>
    </lineage>
</organism>
<gene>
    <name evidence="1" type="ORF">CRYO30217_02106</name>
</gene>
<accession>A0A916JNL5</accession>